<keyword evidence="3 7" id="KW-0560">Oxidoreductase</keyword>
<dbReference type="GeneID" id="68103952"/>
<dbReference type="PANTHER" id="PTHR11606:SF13">
    <property type="entry name" value="GLUTAMATE DEHYDROGENASE 1, MITOCHONDRIAL"/>
    <property type="match status" value="1"/>
</dbReference>
<dbReference type="Pfam" id="PF02812">
    <property type="entry name" value="ELFV_dehydrog_N"/>
    <property type="match status" value="1"/>
</dbReference>
<feature type="binding site" evidence="9">
    <location>
        <position position="403"/>
    </location>
    <ligand>
        <name>substrate</name>
    </ligand>
</feature>
<evidence type="ECO:0000259" key="12">
    <source>
        <dbReference type="SMART" id="SM00839"/>
    </source>
</evidence>
<dbReference type="PANTHER" id="PTHR11606">
    <property type="entry name" value="GLUTAMATE DEHYDROGENASE"/>
    <property type="match status" value="1"/>
</dbReference>
<dbReference type="Proteomes" id="UP000816034">
    <property type="component" value="Unassembled WGS sequence"/>
</dbReference>
<dbReference type="Pfam" id="PF00208">
    <property type="entry name" value="ELFV_dehydrog"/>
    <property type="match status" value="1"/>
</dbReference>
<dbReference type="AlphaFoldDB" id="A0AA88H121"/>
<dbReference type="InterPro" id="IPR006095">
    <property type="entry name" value="Glu/Leu/Phe/Val/Trp_DH"/>
</dbReference>
<dbReference type="InterPro" id="IPR033524">
    <property type="entry name" value="Glu/Leu/Phe/Val_DH_AS"/>
</dbReference>
<keyword evidence="9" id="KW-0520">NAD</keyword>
<keyword evidence="14" id="KW-1185">Reference proteome</keyword>
<evidence type="ECO:0000256" key="10">
    <source>
        <dbReference type="PIRSR" id="PIRSR000185-3"/>
    </source>
</evidence>
<evidence type="ECO:0000256" key="7">
    <source>
        <dbReference type="PIRNR" id="PIRNR000185"/>
    </source>
</evidence>
<feature type="active site" description="Proton donor" evidence="8">
    <location>
        <position position="146"/>
    </location>
</feature>
<dbReference type="SMART" id="SM00839">
    <property type="entry name" value="ELFV_dehydrog"/>
    <property type="match status" value="1"/>
</dbReference>
<comment type="subcellular location">
    <subcellularLocation>
        <location evidence="1">Mitochondrion</location>
    </subcellularLocation>
</comment>
<proteinExistence type="inferred from homology"/>
<dbReference type="GO" id="GO:0004352">
    <property type="term" value="F:glutamate dehydrogenase (NAD+) activity"/>
    <property type="evidence" value="ECO:0007669"/>
    <property type="project" value="TreeGrafter"/>
</dbReference>
<evidence type="ECO:0000256" key="5">
    <source>
        <dbReference type="ARBA" id="ARBA00047867"/>
    </source>
</evidence>
<name>A0AA88H121_NAELO</name>
<evidence type="ECO:0000313" key="13">
    <source>
        <dbReference type="EMBL" id="KAG2392773.1"/>
    </source>
</evidence>
<evidence type="ECO:0000256" key="2">
    <source>
        <dbReference type="ARBA" id="ARBA00006382"/>
    </source>
</evidence>
<accession>A0AA88H121</accession>
<evidence type="ECO:0000256" key="6">
    <source>
        <dbReference type="ARBA" id="ARBA00048577"/>
    </source>
</evidence>
<dbReference type="GO" id="GO:0006538">
    <property type="term" value="P:L-glutamate catabolic process"/>
    <property type="evidence" value="ECO:0007669"/>
    <property type="project" value="TreeGrafter"/>
</dbReference>
<dbReference type="InterPro" id="IPR036291">
    <property type="entry name" value="NAD(P)-bd_dom_sf"/>
</dbReference>
<evidence type="ECO:0000313" key="14">
    <source>
        <dbReference type="Proteomes" id="UP000816034"/>
    </source>
</evidence>
<dbReference type="InterPro" id="IPR006096">
    <property type="entry name" value="Glu/Leu/Phe/Val/Trp_DH_C"/>
</dbReference>
<dbReference type="Gene3D" id="3.40.50.720">
    <property type="entry name" value="NAD(P)-binding Rossmann-like Domain"/>
    <property type="match status" value="1"/>
</dbReference>
<dbReference type="Gene3D" id="3.40.50.10860">
    <property type="entry name" value="Leucine Dehydrogenase, chain A, domain 1"/>
    <property type="match status" value="1"/>
</dbReference>
<dbReference type="GO" id="GO:0005739">
    <property type="term" value="C:mitochondrion"/>
    <property type="evidence" value="ECO:0007669"/>
    <property type="project" value="UniProtKB-SubCell"/>
</dbReference>
<feature type="binding site" evidence="9">
    <location>
        <position position="234"/>
    </location>
    <ligand>
        <name>NAD(+)</name>
        <dbReference type="ChEBI" id="CHEBI:57540"/>
    </ligand>
</feature>
<reference evidence="13 14" key="1">
    <citation type="journal article" date="2018" name="BMC Genomics">
        <title>The genome of Naegleria lovaniensis, the basis for a comparative approach to unravel pathogenicity factors of the human pathogenic amoeba N. fowleri.</title>
        <authorList>
            <person name="Liechti N."/>
            <person name="Schurch N."/>
            <person name="Bruggmann R."/>
            <person name="Wittwer M."/>
        </authorList>
    </citation>
    <scope>NUCLEOTIDE SEQUENCE [LARGE SCALE GENOMIC DNA]</scope>
    <source>
        <strain evidence="13 14">ATCC 30569</strain>
    </source>
</reference>
<dbReference type="GO" id="GO:0000166">
    <property type="term" value="F:nucleotide binding"/>
    <property type="evidence" value="ECO:0007669"/>
    <property type="project" value="UniProtKB-KW"/>
</dbReference>
<dbReference type="PRINTS" id="PR00082">
    <property type="entry name" value="GLFDHDRGNASE"/>
</dbReference>
<feature type="binding site" evidence="9">
    <location>
        <position position="134"/>
    </location>
    <ligand>
        <name>substrate</name>
    </ligand>
</feature>
<feature type="binding site" evidence="9">
    <location>
        <position position="110"/>
    </location>
    <ligand>
        <name>substrate</name>
    </ligand>
</feature>
<feature type="site" description="Important for catalysis" evidence="10">
    <location>
        <position position="188"/>
    </location>
</feature>
<dbReference type="EMBL" id="PYSW02000004">
    <property type="protein sequence ID" value="KAG2392773.1"/>
    <property type="molecule type" value="Genomic_DNA"/>
</dbReference>
<evidence type="ECO:0000256" key="11">
    <source>
        <dbReference type="RuleBase" id="RU004417"/>
    </source>
</evidence>
<evidence type="ECO:0000256" key="9">
    <source>
        <dbReference type="PIRSR" id="PIRSR000185-2"/>
    </source>
</evidence>
<dbReference type="InterPro" id="IPR046346">
    <property type="entry name" value="Aminoacid_DH-like_N_sf"/>
</dbReference>
<sequence length="510" mass="55967">MLKNAASKLLQLNNRSSSAVAKRCFSTSAIRSSASDDSNEPKFLEQVELYFDKAANSTLHEPGLLQFIKEVDSVYEFIIPHERIDKNGRKVVETIRAYRAQHSHHRLPTKGGIRYDKMVNRNEVMALASLMTFKCACVDVPFGGAKGGICIDPSAHTVEEIERVTRRFAAELIQRGVIGPAIDVPAPDYGTGPREMSWIAHTYQTFHPNDINAFGVVTGKPVSQNGIRGRAEATGLGVFYSVREACSDADLMKSVGLKTGIEGKRVVVQGLGNVGYHAAKFFEENGAIIVGIGERDGAVYDPNGLDVTDVKTYVQAKKTILGYPRCKTVIENATQILECDCDILIPAALEGQISLKNAHKIQAKIIAEGANGPTTPGASEILEKQGVIIIPDLFCNAGGVTVSYFEWLKNLGHVQFGRLTKKAEEKGKKDMVRHLQLLTGRELKESEYQALTHGSSERDFVYSGLEGTVHEAWQTIIKTSREKNVNLRTAAYVSAIDKITLSYNELGIWP</sequence>
<feature type="domain" description="Glutamate/phenylalanine/leucine/valine/L-tryptophan dehydrogenase C-terminal" evidence="12">
    <location>
        <begin position="227"/>
        <end position="507"/>
    </location>
</feature>
<dbReference type="InterPro" id="IPR014362">
    <property type="entry name" value="Glu_DH"/>
</dbReference>
<comment type="catalytic activity">
    <reaction evidence="6">
        <text>L-glutamate + NADP(+) + H2O = 2-oxoglutarate + NH4(+) + NADPH + H(+)</text>
        <dbReference type="Rhea" id="RHEA:11612"/>
        <dbReference type="ChEBI" id="CHEBI:15377"/>
        <dbReference type="ChEBI" id="CHEBI:15378"/>
        <dbReference type="ChEBI" id="CHEBI:16810"/>
        <dbReference type="ChEBI" id="CHEBI:28938"/>
        <dbReference type="ChEBI" id="CHEBI:29985"/>
        <dbReference type="ChEBI" id="CHEBI:57783"/>
        <dbReference type="ChEBI" id="CHEBI:58349"/>
        <dbReference type="EC" id="1.4.1.3"/>
    </reaction>
</comment>
<keyword evidence="4" id="KW-0496">Mitochondrion</keyword>
<dbReference type="PIRSF" id="PIRSF000185">
    <property type="entry name" value="Glu_DH"/>
    <property type="match status" value="1"/>
</dbReference>
<dbReference type="CDD" id="cd01076">
    <property type="entry name" value="NAD_bind_1_Glu_DH"/>
    <property type="match status" value="1"/>
</dbReference>
<comment type="similarity">
    <text evidence="2 7 11">Belongs to the Glu/Leu/Phe/Val dehydrogenases family.</text>
</comment>
<dbReference type="FunFam" id="3.40.50.720:FF:000100">
    <property type="entry name" value="Glutamate dehydrogenase 1, mitochondrial"/>
    <property type="match status" value="1"/>
</dbReference>
<evidence type="ECO:0000256" key="8">
    <source>
        <dbReference type="PIRSR" id="PIRSR000185-1"/>
    </source>
</evidence>
<protein>
    <recommendedName>
        <fullName evidence="7">Glutamate dehydrogenase</fullName>
    </recommendedName>
</protein>
<dbReference type="InterPro" id="IPR006097">
    <property type="entry name" value="Glu/Leu/Phe/Val/Trp_DH_dimer"/>
</dbReference>
<comment type="caution">
    <text evidence="13">The sequence shown here is derived from an EMBL/GenBank/DDBJ whole genome shotgun (WGS) entry which is preliminary data.</text>
</comment>
<evidence type="ECO:0000256" key="3">
    <source>
        <dbReference type="ARBA" id="ARBA00023002"/>
    </source>
</evidence>
<comment type="catalytic activity">
    <reaction evidence="5">
        <text>L-glutamate + NAD(+) + H2O = 2-oxoglutarate + NH4(+) + NADH + H(+)</text>
        <dbReference type="Rhea" id="RHEA:15133"/>
        <dbReference type="ChEBI" id="CHEBI:15377"/>
        <dbReference type="ChEBI" id="CHEBI:15378"/>
        <dbReference type="ChEBI" id="CHEBI:16810"/>
        <dbReference type="ChEBI" id="CHEBI:28938"/>
        <dbReference type="ChEBI" id="CHEBI:29985"/>
        <dbReference type="ChEBI" id="CHEBI:57540"/>
        <dbReference type="ChEBI" id="CHEBI:57945"/>
        <dbReference type="EC" id="1.4.1.3"/>
    </reaction>
</comment>
<dbReference type="SUPFAM" id="SSF53223">
    <property type="entry name" value="Aminoacid dehydrogenase-like, N-terminal domain"/>
    <property type="match status" value="1"/>
</dbReference>
<dbReference type="SUPFAM" id="SSF51735">
    <property type="entry name" value="NAD(P)-binding Rossmann-fold domains"/>
    <property type="match status" value="1"/>
</dbReference>
<dbReference type="RefSeq" id="XP_044554667.1">
    <property type="nucleotide sequence ID" value="XM_044687159.1"/>
</dbReference>
<dbReference type="InterPro" id="IPR033922">
    <property type="entry name" value="NAD_bind_Glu_DH"/>
</dbReference>
<evidence type="ECO:0000256" key="4">
    <source>
        <dbReference type="ARBA" id="ARBA00023128"/>
    </source>
</evidence>
<organism evidence="13 14">
    <name type="scientific">Naegleria lovaniensis</name>
    <name type="common">Amoeba</name>
    <dbReference type="NCBI Taxonomy" id="51637"/>
    <lineage>
        <taxon>Eukaryota</taxon>
        <taxon>Discoba</taxon>
        <taxon>Heterolobosea</taxon>
        <taxon>Tetramitia</taxon>
        <taxon>Eutetramitia</taxon>
        <taxon>Vahlkampfiidae</taxon>
        <taxon>Naegleria</taxon>
    </lineage>
</organism>
<feature type="binding site" evidence="9">
    <location>
        <position position="273"/>
    </location>
    <ligand>
        <name>NAD(+)</name>
        <dbReference type="ChEBI" id="CHEBI:57540"/>
    </ligand>
</feature>
<evidence type="ECO:0000256" key="1">
    <source>
        <dbReference type="ARBA" id="ARBA00004173"/>
    </source>
</evidence>
<keyword evidence="9" id="KW-0547">Nucleotide-binding</keyword>
<gene>
    <name evidence="13" type="ORF">C9374_011498</name>
</gene>
<dbReference type="PROSITE" id="PS00074">
    <property type="entry name" value="GLFV_DEHYDROGENASE"/>
    <property type="match status" value="1"/>
</dbReference>